<sequence>MTLGAGLIPPQSRARGEWVTPARAGLAAALVTAAVLWFADVAVPEPVAGDLLAQYGYAARLPEGWAHTGGEPSARRVVLTPVAAPRGVELIALERRPLGYDARAEPARAERELVDRYHRAIRDGAVLDRLDPRARFAGRAAISYRQLLPGLGAEVDWYVVFDRDNQLSVGCQHTPPGAGPVREACARVVATVRPLPG</sequence>
<dbReference type="Proteomes" id="UP001428817">
    <property type="component" value="Unassembled WGS sequence"/>
</dbReference>
<accession>A0ABP9PI10</accession>
<keyword evidence="2" id="KW-1185">Reference proteome</keyword>
<evidence type="ECO:0000313" key="2">
    <source>
        <dbReference type="Proteomes" id="UP001428817"/>
    </source>
</evidence>
<organism evidence="1 2">
    <name type="scientific">Pseudonocardia eucalypti</name>
    <dbReference type="NCBI Taxonomy" id="648755"/>
    <lineage>
        <taxon>Bacteria</taxon>
        <taxon>Bacillati</taxon>
        <taxon>Actinomycetota</taxon>
        <taxon>Actinomycetes</taxon>
        <taxon>Pseudonocardiales</taxon>
        <taxon>Pseudonocardiaceae</taxon>
        <taxon>Pseudonocardia</taxon>
    </lineage>
</organism>
<proteinExistence type="predicted"/>
<evidence type="ECO:0000313" key="1">
    <source>
        <dbReference type="EMBL" id="GAA5146937.1"/>
    </source>
</evidence>
<dbReference type="NCBIfam" id="TIGR03931">
    <property type="entry name" value="T7SS_Rv3446c"/>
    <property type="match status" value="1"/>
</dbReference>
<comment type="caution">
    <text evidence="1">The sequence shown here is derived from an EMBL/GenBank/DDBJ whole genome shotgun (WGS) entry which is preliminary data.</text>
</comment>
<evidence type="ECO:0008006" key="3">
    <source>
        <dbReference type="Google" id="ProtNLM"/>
    </source>
</evidence>
<gene>
    <name evidence="1" type="ORF">GCM10023321_07150</name>
</gene>
<dbReference type="InterPro" id="IPR023840">
    <property type="entry name" value="T7SS_Rv3446c"/>
</dbReference>
<reference evidence="2" key="1">
    <citation type="journal article" date="2019" name="Int. J. Syst. Evol. Microbiol.">
        <title>The Global Catalogue of Microorganisms (GCM) 10K type strain sequencing project: providing services to taxonomists for standard genome sequencing and annotation.</title>
        <authorList>
            <consortium name="The Broad Institute Genomics Platform"/>
            <consortium name="The Broad Institute Genome Sequencing Center for Infectious Disease"/>
            <person name="Wu L."/>
            <person name="Ma J."/>
        </authorList>
    </citation>
    <scope>NUCLEOTIDE SEQUENCE [LARGE SCALE GENOMIC DNA]</scope>
    <source>
        <strain evidence="2">JCM 18303</strain>
    </source>
</reference>
<protein>
    <recommendedName>
        <fullName evidence="3">Type VII secretion-associated protein</fullName>
    </recommendedName>
</protein>
<name>A0ABP9PI10_9PSEU</name>
<dbReference type="RefSeq" id="WP_185058943.1">
    <property type="nucleotide sequence ID" value="NZ_BAABJP010000001.1"/>
</dbReference>
<dbReference type="EMBL" id="BAABJP010000001">
    <property type="protein sequence ID" value="GAA5146937.1"/>
    <property type="molecule type" value="Genomic_DNA"/>
</dbReference>